<dbReference type="GO" id="GO:0015344">
    <property type="term" value="F:siderophore uptake transmembrane transporter activity"/>
    <property type="evidence" value="ECO:0007669"/>
    <property type="project" value="TreeGrafter"/>
</dbReference>
<dbReference type="InterPro" id="IPR000531">
    <property type="entry name" value="Beta-barrel_TonB"/>
</dbReference>
<dbReference type="Pfam" id="PF00593">
    <property type="entry name" value="TonB_dep_Rec_b-barrel"/>
    <property type="match status" value="1"/>
</dbReference>
<dbReference type="Gene3D" id="2.170.130.10">
    <property type="entry name" value="TonB-dependent receptor, plug domain"/>
    <property type="match status" value="1"/>
</dbReference>
<evidence type="ECO:0000313" key="15">
    <source>
        <dbReference type="EMBL" id="EEF76967.1"/>
    </source>
</evidence>
<keyword evidence="2 10" id="KW-0813">Transport</keyword>
<dbReference type="InterPro" id="IPR008969">
    <property type="entry name" value="CarboxyPept-like_regulatory"/>
</dbReference>
<evidence type="ECO:0000256" key="8">
    <source>
        <dbReference type="ARBA" id="ARBA00023170"/>
    </source>
</evidence>
<dbReference type="Proteomes" id="UP000014073">
    <property type="component" value="Unassembled WGS sequence"/>
</dbReference>
<evidence type="ECO:0000256" key="12">
    <source>
        <dbReference type="SAM" id="Phobius"/>
    </source>
</evidence>
<feature type="transmembrane region" description="Helical" evidence="12">
    <location>
        <begin position="21"/>
        <end position="40"/>
    </location>
</feature>
<keyword evidence="5" id="KW-0732">Signal</keyword>
<dbReference type="Gene3D" id="2.60.40.1120">
    <property type="entry name" value="Carboxypeptidase-like, regulatory domain"/>
    <property type="match status" value="1"/>
</dbReference>
<feature type="domain" description="TonB-dependent receptor-like beta-barrel" evidence="13">
    <location>
        <begin position="400"/>
        <end position="790"/>
    </location>
</feature>
<comment type="caution">
    <text evidence="15">The sequence shown here is derived from an EMBL/GenBank/DDBJ whole genome shotgun (WGS) entry which is preliminary data.</text>
</comment>
<evidence type="ECO:0000256" key="5">
    <source>
        <dbReference type="ARBA" id="ARBA00022729"/>
    </source>
</evidence>
<keyword evidence="12" id="KW-1133">Transmembrane helix</keyword>
<evidence type="ECO:0000259" key="13">
    <source>
        <dbReference type="Pfam" id="PF00593"/>
    </source>
</evidence>
<keyword evidence="8 15" id="KW-0675">Receptor</keyword>
<dbReference type="Pfam" id="PF07715">
    <property type="entry name" value="Plug"/>
    <property type="match status" value="1"/>
</dbReference>
<accession>S0FAY4</accession>
<sequence length="818" mass="93258">MQTENNRYLTDRNEVTLKTKITHCILALLCLAVCQLPVLAQRQGTLLSGKILSADNSIVDFATVYLKGTKYGCMTNEKGIYHLKAPAGTYTLIVSAVGFETVEKEIRIAPDGRTRQNIVLQPSLTELEEVEVVASGISRVKKSAFNAVAVDTKELQNSTKNLGEALQQLPGMKLRESGGVGSDMQLMLDGFSGNHVKVFIDGVPQEGAGTAFDINNIPVNYAERIEVYKGVVPVGFGTDAIGGVINIVTNKSKRNWFLDASYSYGSFNTHKSYVNFGQTFANGFTYEVNAFQNFSDNDYYIDNEVRRFEIMEDGSIYFPPQDGKKYRMKRFNDQFHNEAVIAKLGFTGKTWADRLMFSLGYTHFYKEIQTGVYQETVFGEKFRHGYSLMPSVEYKKHNLLVRNLDLTLTANYNHNFTNNVDTASRHYNWLGEYYDNGVRGEQAYQRSQSKNTNWNATGNLNYRFGRIHTLTFHHVASNFRRTSRSYTGTSSVLTAFDIPKVTRKNISGLSYRVVPSEKWNASVFGKHYHQFNQGPVSTSSDGVGNYQNMEKTVSAWGYGAAGTYYIYKELQAKVSYEKAYRLPTTDELFGDEDLEAGKTDLRPENSHNLNFNLSYGHSFGKHGLYAEASYIYRDTKDYIKRGFGKNGTTQFGIYENHGHVKTKGYTVSLRYNFSHWFNMGGTYNNIDTRNYERYVTGGSLQESVTYKKRLPNIPYRYANLDATFTWRNLFAKGNTFSLTYDSFWQHDFPLYWEGIGKDKNMIPEQFSHNLSMSYSLKNGRYNFSFECRNLTNEKLFDNFSLQKAGRAFYGKVRVHFGK</sequence>
<evidence type="ECO:0000313" key="16">
    <source>
        <dbReference type="Proteomes" id="UP000014073"/>
    </source>
</evidence>
<comment type="subcellular location">
    <subcellularLocation>
        <location evidence="1 10">Cell outer membrane</location>
        <topology evidence="1 10">Multi-pass membrane protein</topology>
    </subcellularLocation>
</comment>
<dbReference type="GO" id="GO:0009279">
    <property type="term" value="C:cell outer membrane"/>
    <property type="evidence" value="ECO:0007669"/>
    <property type="project" value="UniProtKB-SubCell"/>
</dbReference>
<keyword evidence="16" id="KW-1185">Reference proteome</keyword>
<evidence type="ECO:0000259" key="14">
    <source>
        <dbReference type="Pfam" id="PF07715"/>
    </source>
</evidence>
<organism evidence="15 16">
    <name type="scientific">Phocaeicola coprophilus DSM 18228 = JCM 13818</name>
    <dbReference type="NCBI Taxonomy" id="547042"/>
    <lineage>
        <taxon>Bacteria</taxon>
        <taxon>Pseudomonadati</taxon>
        <taxon>Bacteroidota</taxon>
        <taxon>Bacteroidia</taxon>
        <taxon>Bacteroidales</taxon>
        <taxon>Bacteroidaceae</taxon>
        <taxon>Phocaeicola</taxon>
    </lineage>
</organism>
<dbReference type="EMBL" id="ACBW01000158">
    <property type="protein sequence ID" value="EEF76967.1"/>
    <property type="molecule type" value="Genomic_DNA"/>
</dbReference>
<evidence type="ECO:0000256" key="7">
    <source>
        <dbReference type="ARBA" id="ARBA00023136"/>
    </source>
</evidence>
<dbReference type="Gene3D" id="2.40.170.20">
    <property type="entry name" value="TonB-dependent receptor, beta-barrel domain"/>
    <property type="match status" value="1"/>
</dbReference>
<gene>
    <name evidence="15" type="ORF">BACCOPRO_02474</name>
</gene>
<evidence type="ECO:0000256" key="1">
    <source>
        <dbReference type="ARBA" id="ARBA00004571"/>
    </source>
</evidence>
<dbReference type="Pfam" id="PF13715">
    <property type="entry name" value="CarbopepD_reg_2"/>
    <property type="match status" value="1"/>
</dbReference>
<evidence type="ECO:0000256" key="9">
    <source>
        <dbReference type="ARBA" id="ARBA00023237"/>
    </source>
</evidence>
<evidence type="ECO:0000256" key="4">
    <source>
        <dbReference type="ARBA" id="ARBA00022692"/>
    </source>
</evidence>
<evidence type="ECO:0000256" key="11">
    <source>
        <dbReference type="RuleBase" id="RU003357"/>
    </source>
</evidence>
<dbReference type="InterPro" id="IPR039426">
    <property type="entry name" value="TonB-dep_rcpt-like"/>
</dbReference>
<keyword evidence="4 10" id="KW-0812">Transmembrane</keyword>
<dbReference type="STRING" id="547042.BACCOPRO_02474"/>
<comment type="similarity">
    <text evidence="10 11">Belongs to the TonB-dependent receptor family.</text>
</comment>
<evidence type="ECO:0000256" key="10">
    <source>
        <dbReference type="PROSITE-ProRule" id="PRU01360"/>
    </source>
</evidence>
<evidence type="ECO:0000256" key="2">
    <source>
        <dbReference type="ARBA" id="ARBA00022448"/>
    </source>
</evidence>
<keyword evidence="7 10" id="KW-0472">Membrane</keyword>
<keyword evidence="6 11" id="KW-0798">TonB box</keyword>
<dbReference type="HOGENOM" id="CLU_016091_0_0_10"/>
<dbReference type="PANTHER" id="PTHR30069">
    <property type="entry name" value="TONB-DEPENDENT OUTER MEMBRANE RECEPTOR"/>
    <property type="match status" value="1"/>
</dbReference>
<dbReference type="AlphaFoldDB" id="S0FAY4"/>
<reference evidence="15 16" key="1">
    <citation type="submission" date="2008-12" db="EMBL/GenBank/DDBJ databases">
        <authorList>
            <person name="Fulton L."/>
            <person name="Clifton S."/>
            <person name="Fulton B."/>
            <person name="Xu J."/>
            <person name="Minx P."/>
            <person name="Pepin K.H."/>
            <person name="Johnson M."/>
            <person name="Bhonagiri V."/>
            <person name="Nash W.E."/>
            <person name="Mardis E.R."/>
            <person name="Wilson R.K."/>
        </authorList>
    </citation>
    <scope>NUCLEOTIDE SEQUENCE [LARGE SCALE GENOMIC DNA]</scope>
    <source>
        <strain evidence="15 16">DSM 18228</strain>
    </source>
</reference>
<dbReference type="InterPro" id="IPR037066">
    <property type="entry name" value="Plug_dom_sf"/>
</dbReference>
<dbReference type="InterPro" id="IPR036942">
    <property type="entry name" value="Beta-barrel_TonB_sf"/>
</dbReference>
<dbReference type="PROSITE" id="PS52016">
    <property type="entry name" value="TONB_DEPENDENT_REC_3"/>
    <property type="match status" value="1"/>
</dbReference>
<proteinExistence type="inferred from homology"/>
<feature type="domain" description="TonB-dependent receptor plug" evidence="14">
    <location>
        <begin position="142"/>
        <end position="244"/>
    </location>
</feature>
<evidence type="ECO:0000256" key="6">
    <source>
        <dbReference type="ARBA" id="ARBA00023077"/>
    </source>
</evidence>
<evidence type="ECO:0000256" key="3">
    <source>
        <dbReference type="ARBA" id="ARBA00022452"/>
    </source>
</evidence>
<keyword evidence="9 10" id="KW-0998">Cell outer membrane</keyword>
<dbReference type="eggNOG" id="COG4206">
    <property type="taxonomic scope" value="Bacteria"/>
</dbReference>
<keyword evidence="3 10" id="KW-1134">Transmembrane beta strand</keyword>
<dbReference type="InterPro" id="IPR012910">
    <property type="entry name" value="Plug_dom"/>
</dbReference>
<dbReference type="GO" id="GO:0044718">
    <property type="term" value="P:siderophore transmembrane transport"/>
    <property type="evidence" value="ECO:0007669"/>
    <property type="project" value="TreeGrafter"/>
</dbReference>
<name>S0FAY4_9BACT</name>
<dbReference type="SUPFAM" id="SSF56935">
    <property type="entry name" value="Porins"/>
    <property type="match status" value="1"/>
</dbReference>
<dbReference type="SUPFAM" id="SSF49464">
    <property type="entry name" value="Carboxypeptidase regulatory domain-like"/>
    <property type="match status" value="1"/>
</dbReference>
<protein>
    <submittedName>
        <fullName evidence="15">TonB-dependent receptor plug domain protein</fullName>
    </submittedName>
</protein>
<dbReference type="PANTHER" id="PTHR30069:SF29">
    <property type="entry name" value="HEMOGLOBIN AND HEMOGLOBIN-HAPTOGLOBIN-BINDING PROTEIN 1-RELATED"/>
    <property type="match status" value="1"/>
</dbReference>